<sequence length="172" mass="18691">MSASAGGPAGIGEFGGGPALLSELELPERLMVWAFRCWIAPLSLKGYILREFARRFGSRESERALQEFVRFVEALHGQTQRVLHFHHPCCPCVGRDEMVILGLLASAQAADNEGSRAAAFALTGSNRIAALLSASRVLSARMADNDLFLPAREASRVAVMAVNDNAQRPWLQ</sequence>
<evidence type="ECO:0000313" key="1">
    <source>
        <dbReference type="EMBL" id="QEX19381.1"/>
    </source>
</evidence>
<dbReference type="RefSeq" id="WP_151179448.1">
    <property type="nucleotide sequence ID" value="NZ_CP042906.1"/>
</dbReference>
<dbReference type="AlphaFoldDB" id="A0A5J6MQB2"/>
<dbReference type="Proteomes" id="UP000326202">
    <property type="component" value="Chromosome"/>
</dbReference>
<reference evidence="1 2" key="1">
    <citation type="submission" date="2019-08" db="EMBL/GenBank/DDBJ databases">
        <title>Hyperibacter terrae gen. nov., sp. nov. and Hyperibacter viscosus sp. nov., two new members in the family Rhodospirillaceae isolated from the rhizosphere of Hypericum perforatum.</title>
        <authorList>
            <person name="Noviana Z."/>
        </authorList>
    </citation>
    <scope>NUCLEOTIDE SEQUENCE [LARGE SCALE GENOMIC DNA]</scope>
    <source>
        <strain evidence="1 2">R5913</strain>
    </source>
</reference>
<protein>
    <submittedName>
        <fullName evidence="1">Uncharacterized protein</fullName>
    </submittedName>
</protein>
<keyword evidence="2" id="KW-1185">Reference proteome</keyword>
<organism evidence="1 2">
    <name type="scientific">Hypericibacter terrae</name>
    <dbReference type="NCBI Taxonomy" id="2602015"/>
    <lineage>
        <taxon>Bacteria</taxon>
        <taxon>Pseudomonadati</taxon>
        <taxon>Pseudomonadota</taxon>
        <taxon>Alphaproteobacteria</taxon>
        <taxon>Rhodospirillales</taxon>
        <taxon>Dongiaceae</taxon>
        <taxon>Hypericibacter</taxon>
    </lineage>
</organism>
<gene>
    <name evidence="1" type="ORF">FRZ44_46940</name>
</gene>
<dbReference type="EMBL" id="CP042906">
    <property type="protein sequence ID" value="QEX19381.1"/>
    <property type="molecule type" value="Genomic_DNA"/>
</dbReference>
<accession>A0A5J6MQB2</accession>
<proteinExistence type="predicted"/>
<dbReference type="KEGG" id="htq:FRZ44_46940"/>
<evidence type="ECO:0000313" key="2">
    <source>
        <dbReference type="Proteomes" id="UP000326202"/>
    </source>
</evidence>
<dbReference type="OrthoDB" id="7365760at2"/>
<name>A0A5J6MQB2_9PROT</name>